<dbReference type="OrthoDB" id="2476089at2"/>
<dbReference type="AlphaFoldDB" id="A0A3D8GSN2"/>
<proteinExistence type="predicted"/>
<gene>
    <name evidence="2" type="ORF">DRW41_09275</name>
</gene>
<accession>A0A3D8GSN2</accession>
<evidence type="ECO:0000313" key="2">
    <source>
        <dbReference type="EMBL" id="RDU37219.1"/>
    </source>
</evidence>
<evidence type="ECO:0000256" key="1">
    <source>
        <dbReference type="SAM" id="MobiDB-lite"/>
    </source>
</evidence>
<comment type="caution">
    <text evidence="2">The sequence shown here is derived from an EMBL/GenBank/DDBJ whole genome shotgun (WGS) entry which is preliminary data.</text>
</comment>
<organism evidence="2 3">
    <name type="scientific">Neobacillus piezotolerans</name>
    <dbReference type="NCBI Taxonomy" id="2259171"/>
    <lineage>
        <taxon>Bacteria</taxon>
        <taxon>Bacillati</taxon>
        <taxon>Bacillota</taxon>
        <taxon>Bacilli</taxon>
        <taxon>Bacillales</taxon>
        <taxon>Bacillaceae</taxon>
        <taxon>Neobacillus</taxon>
    </lineage>
</organism>
<evidence type="ECO:0000313" key="3">
    <source>
        <dbReference type="Proteomes" id="UP000257144"/>
    </source>
</evidence>
<reference evidence="2 3" key="1">
    <citation type="submission" date="2018-07" db="EMBL/GenBank/DDBJ databases">
        <title>Bacillus sp. YLB-04 draft genome sequence.</title>
        <authorList>
            <person name="Yu L."/>
            <person name="Tang X."/>
        </authorList>
    </citation>
    <scope>NUCLEOTIDE SEQUENCE [LARGE SCALE GENOMIC DNA]</scope>
    <source>
        <strain evidence="2 3">YLB-04</strain>
    </source>
</reference>
<dbReference type="Proteomes" id="UP000257144">
    <property type="component" value="Unassembled WGS sequence"/>
</dbReference>
<dbReference type="Pfam" id="PF13217">
    <property type="entry name" value="DUF4025"/>
    <property type="match status" value="1"/>
</dbReference>
<dbReference type="InterPro" id="IPR025100">
    <property type="entry name" value="DUF4025"/>
</dbReference>
<sequence length="62" mass="7000">MKMDKRERGIAGRIYDPSDYKKQDEVSAGLAETHEQASDVYMEGEIGGRIERPDGSDEDLPR</sequence>
<feature type="compositionally biased region" description="Basic and acidic residues" evidence="1">
    <location>
        <begin position="46"/>
        <end position="62"/>
    </location>
</feature>
<feature type="region of interest" description="Disordered" evidence="1">
    <location>
        <begin position="21"/>
        <end position="62"/>
    </location>
</feature>
<name>A0A3D8GSN2_9BACI</name>
<protein>
    <submittedName>
        <fullName evidence="2">DUF4025 domain-containing protein</fullName>
    </submittedName>
</protein>
<dbReference type="EMBL" id="QNQT01000003">
    <property type="protein sequence ID" value="RDU37219.1"/>
    <property type="molecule type" value="Genomic_DNA"/>
</dbReference>
<keyword evidence="3" id="KW-1185">Reference proteome</keyword>